<dbReference type="Proteomes" id="UP000441354">
    <property type="component" value="Unassembled WGS sequence"/>
</dbReference>
<proteinExistence type="predicted"/>
<comment type="caution">
    <text evidence="1">The sequence shown here is derived from an EMBL/GenBank/DDBJ whole genome shotgun (WGS) entry which is preliminary data.</text>
</comment>
<evidence type="ECO:0000313" key="2">
    <source>
        <dbReference type="Proteomes" id="UP000441354"/>
    </source>
</evidence>
<dbReference type="EMBL" id="WBOT01000003">
    <property type="protein sequence ID" value="KAB2332432.1"/>
    <property type="molecule type" value="Genomic_DNA"/>
</dbReference>
<organism evidence="1 2">
    <name type="scientific">Bacillus mesophilum</name>
    <dbReference type="NCBI Taxonomy" id="1071718"/>
    <lineage>
        <taxon>Bacteria</taxon>
        <taxon>Bacillati</taxon>
        <taxon>Bacillota</taxon>
        <taxon>Bacilli</taxon>
        <taxon>Bacillales</taxon>
        <taxon>Bacillaceae</taxon>
        <taxon>Bacillus</taxon>
    </lineage>
</organism>
<accession>A0A7V7UUQ3</accession>
<dbReference type="AlphaFoldDB" id="A0A7V7UUQ3"/>
<dbReference type="RefSeq" id="WP_151573747.1">
    <property type="nucleotide sequence ID" value="NZ_WBOT01000003.1"/>
</dbReference>
<gene>
    <name evidence="1" type="ORF">F7732_10025</name>
</gene>
<protein>
    <submittedName>
        <fullName evidence="1">Uncharacterized protein</fullName>
    </submittedName>
</protein>
<keyword evidence="2" id="KW-1185">Reference proteome</keyword>
<name>A0A7V7UUQ3_9BACI</name>
<sequence length="63" mass="6919">MWILILCAALLGIGFLVDWGAKKKGLTNYDPEENAKHVSPSERAYAESYMDQIKDNNNGGGGF</sequence>
<evidence type="ECO:0000313" key="1">
    <source>
        <dbReference type="EMBL" id="KAB2332432.1"/>
    </source>
</evidence>
<dbReference type="OrthoDB" id="2942189at2"/>
<reference evidence="1 2" key="1">
    <citation type="journal article" date="2014" name="Arch. Microbiol.">
        <title>Bacillus mesophilum sp. nov., strain IITR-54T, a novel 4-chlorobiphenyl dechlorinating bacterium.</title>
        <authorList>
            <person name="Manickam N."/>
            <person name="Singh N.K."/>
            <person name="Bajaj A."/>
            <person name="Kumar R.M."/>
            <person name="Kaur G."/>
            <person name="Kaur N."/>
            <person name="Bala M."/>
            <person name="Kumar A."/>
            <person name="Mayilraj S."/>
        </authorList>
    </citation>
    <scope>NUCLEOTIDE SEQUENCE [LARGE SCALE GENOMIC DNA]</scope>
    <source>
        <strain evidence="1 2">IITR-54</strain>
    </source>
</reference>